<reference evidence="6 8" key="2">
    <citation type="submission" date="2014-03" db="EMBL/GenBank/DDBJ databases">
        <title>Genomics of Bifidobacteria.</title>
        <authorList>
            <person name="Ventura M."/>
            <person name="Milani C."/>
            <person name="Lugli G.A."/>
        </authorList>
    </citation>
    <scope>NUCLEOTIDE SEQUENCE [LARGE SCALE GENOMIC DNA]</scope>
    <source>
        <strain evidence="6 8">LMG 11596</strain>
    </source>
</reference>
<comment type="caution">
    <text evidence="5">The sequence shown here is derived from an EMBL/GenBank/DDBJ whole genome shotgun (WGS) entry which is preliminary data.</text>
</comment>
<evidence type="ECO:0000256" key="3">
    <source>
        <dbReference type="ARBA" id="ARBA00022801"/>
    </source>
</evidence>
<evidence type="ECO:0000313" key="6">
    <source>
        <dbReference type="EMBL" id="KFI59351.1"/>
    </source>
</evidence>
<dbReference type="RefSeq" id="WP_006295913.1">
    <property type="nucleotide sequence ID" value="NZ_ABXB03000008.1"/>
</dbReference>
<dbReference type="PANTHER" id="PTHR46470">
    <property type="entry name" value="N-ACYLNEURAMINATE-9-PHOSPHATASE"/>
    <property type="match status" value="1"/>
</dbReference>
<gene>
    <name evidence="6" type="ORF">BGLCM_0460</name>
    <name evidence="5" type="ORF">BIFGAL_04428</name>
</gene>
<comment type="cofactor">
    <cofactor evidence="1">
        <name>Mg(2+)</name>
        <dbReference type="ChEBI" id="CHEBI:18420"/>
    </cofactor>
</comment>
<dbReference type="GO" id="GO:0044281">
    <property type="term" value="P:small molecule metabolic process"/>
    <property type="evidence" value="ECO:0007669"/>
    <property type="project" value="UniProtKB-ARBA"/>
</dbReference>
<dbReference type="SUPFAM" id="SSF56784">
    <property type="entry name" value="HAD-like"/>
    <property type="match status" value="1"/>
</dbReference>
<dbReference type="NCBIfam" id="TIGR01549">
    <property type="entry name" value="HAD-SF-IA-v1"/>
    <property type="match status" value="1"/>
</dbReference>
<protein>
    <submittedName>
        <fullName evidence="6">Heat shock protein, Hsp20 family</fullName>
    </submittedName>
    <submittedName>
        <fullName evidence="5">Putative haloacid dehalogenase, type II</fullName>
    </submittedName>
</protein>
<dbReference type="EMBL" id="ABXB03000008">
    <property type="protein sequence ID" value="EFA22080.1"/>
    <property type="molecule type" value="Genomic_DNA"/>
</dbReference>
<dbReference type="InterPro" id="IPR006439">
    <property type="entry name" value="HAD-SF_hydro_IA"/>
</dbReference>
<keyword evidence="8" id="KW-1185">Reference proteome</keyword>
<keyword evidence="4" id="KW-0460">Magnesium</keyword>
<name>D1NX20_9BIFI</name>
<keyword evidence="6" id="KW-0346">Stress response</keyword>
<sequence length="256" mass="28678">MAATQRYKVIAFDLYGTLVDNITDESLESAWDALRFELDRDGALYHNNDELRGQFGACFMPDREHMDMDPDFEPDLMDAYRGLLSVLWFDADDDTVQRCAWAFRKAATKHLKLFPGAVELLRRLRKEGYRVVLLSNAQTCYTVPEMKELGLLGEFDAITISSEEGLRKPAKGLFDTVTERNQVSPDEVLMVGNNVHCDIDGARHAGFDTVYLHTDNDPDAGRAQDAATLALEGADYGAVLEYILKHDAVRAPQPVA</sequence>
<reference evidence="5 7" key="1">
    <citation type="submission" date="2009-11" db="EMBL/GenBank/DDBJ databases">
        <authorList>
            <person name="Weinstock G."/>
            <person name="Sodergren E."/>
            <person name="Clifton S."/>
            <person name="Fulton L."/>
            <person name="Fulton B."/>
            <person name="Courtney L."/>
            <person name="Fronick C."/>
            <person name="Harrison M."/>
            <person name="Strong C."/>
            <person name="Farmer C."/>
            <person name="Delahaunty K."/>
            <person name="Markovic C."/>
            <person name="Hall O."/>
            <person name="Minx P."/>
            <person name="Tomlinson C."/>
            <person name="Mitreva M."/>
            <person name="Nelson J."/>
            <person name="Hou S."/>
            <person name="Wollam A."/>
            <person name="Pepin K.H."/>
            <person name="Johnson M."/>
            <person name="Bhonagiri V."/>
            <person name="Nash W.E."/>
            <person name="Warren W."/>
            <person name="Chinwalla A."/>
            <person name="Mardis E.R."/>
            <person name="Wilson R.K."/>
        </authorList>
    </citation>
    <scope>NUCLEOTIDE SEQUENCE [LARGE SCALE GENOMIC DNA]</scope>
    <source>
        <strain evidence="5 7">DSM 20093</strain>
    </source>
</reference>
<dbReference type="InterPro" id="IPR023214">
    <property type="entry name" value="HAD_sf"/>
</dbReference>
<evidence type="ECO:0000313" key="5">
    <source>
        <dbReference type="EMBL" id="EFA22080.1"/>
    </source>
</evidence>
<dbReference type="Pfam" id="PF00702">
    <property type="entry name" value="Hydrolase"/>
    <property type="match status" value="1"/>
</dbReference>
<evidence type="ECO:0000256" key="2">
    <source>
        <dbReference type="ARBA" id="ARBA00022723"/>
    </source>
</evidence>
<evidence type="ECO:0000256" key="1">
    <source>
        <dbReference type="ARBA" id="ARBA00001946"/>
    </source>
</evidence>
<dbReference type="GO" id="GO:0016791">
    <property type="term" value="F:phosphatase activity"/>
    <property type="evidence" value="ECO:0007669"/>
    <property type="project" value="TreeGrafter"/>
</dbReference>
<organism evidence="5 7">
    <name type="scientific">Bifidobacterium gallicum DSM 20093 = LMG 11596</name>
    <dbReference type="NCBI Taxonomy" id="561180"/>
    <lineage>
        <taxon>Bacteria</taxon>
        <taxon>Bacillati</taxon>
        <taxon>Actinomycetota</taxon>
        <taxon>Actinomycetes</taxon>
        <taxon>Bifidobacteriales</taxon>
        <taxon>Bifidobacteriaceae</taxon>
        <taxon>Bifidobacterium</taxon>
    </lineage>
</organism>
<dbReference type="EMBL" id="JGYW01000003">
    <property type="protein sequence ID" value="KFI59351.1"/>
    <property type="molecule type" value="Genomic_DNA"/>
</dbReference>
<evidence type="ECO:0000313" key="7">
    <source>
        <dbReference type="Proteomes" id="UP000003656"/>
    </source>
</evidence>
<dbReference type="SFLD" id="SFLDS00003">
    <property type="entry name" value="Haloacid_Dehalogenase"/>
    <property type="match status" value="1"/>
</dbReference>
<dbReference type="PANTHER" id="PTHR46470:SF2">
    <property type="entry name" value="GLYCERALDEHYDE 3-PHOSPHATE PHOSPHATASE"/>
    <property type="match status" value="1"/>
</dbReference>
<dbReference type="STRING" id="561180.BIFGAL_04428"/>
<dbReference type="AlphaFoldDB" id="D1NX20"/>
<evidence type="ECO:0000313" key="8">
    <source>
        <dbReference type="Proteomes" id="UP000029074"/>
    </source>
</evidence>
<dbReference type="SFLD" id="SFLDG01129">
    <property type="entry name" value="C1.5:_HAD__Beta-PGM__Phosphata"/>
    <property type="match status" value="1"/>
</dbReference>
<dbReference type="InterPro" id="IPR051400">
    <property type="entry name" value="HAD-like_hydrolase"/>
</dbReference>
<dbReference type="eggNOG" id="COG1011">
    <property type="taxonomic scope" value="Bacteria"/>
</dbReference>
<keyword evidence="2" id="KW-0479">Metal-binding</keyword>
<dbReference type="InterPro" id="IPR036412">
    <property type="entry name" value="HAD-like_sf"/>
</dbReference>
<dbReference type="PRINTS" id="PR00413">
    <property type="entry name" value="HADHALOGNASE"/>
</dbReference>
<evidence type="ECO:0000256" key="4">
    <source>
        <dbReference type="ARBA" id="ARBA00022842"/>
    </source>
</evidence>
<proteinExistence type="predicted"/>
<dbReference type="Proteomes" id="UP000029074">
    <property type="component" value="Unassembled WGS sequence"/>
</dbReference>
<keyword evidence="3" id="KW-0378">Hydrolase</keyword>
<dbReference type="GO" id="GO:0046872">
    <property type="term" value="F:metal ion binding"/>
    <property type="evidence" value="ECO:0007669"/>
    <property type="project" value="UniProtKB-KW"/>
</dbReference>
<dbReference type="Proteomes" id="UP000003656">
    <property type="component" value="Unassembled WGS sequence"/>
</dbReference>
<accession>D1NX20</accession>
<dbReference type="OrthoDB" id="9810501at2"/>
<dbReference type="Gene3D" id="3.40.50.1000">
    <property type="entry name" value="HAD superfamily/HAD-like"/>
    <property type="match status" value="1"/>
</dbReference>